<dbReference type="Gene3D" id="3.30.565.10">
    <property type="entry name" value="Histidine kinase-like ATPase, C-terminal domain"/>
    <property type="match status" value="1"/>
</dbReference>
<name>A0ABP2I8U1_9FIRM</name>
<dbReference type="InterPro" id="IPR036890">
    <property type="entry name" value="HATPase_C_sf"/>
</dbReference>
<dbReference type="PROSITE" id="PS51257">
    <property type="entry name" value="PROKAR_LIPOPROTEIN"/>
    <property type="match status" value="1"/>
</dbReference>
<dbReference type="PANTHER" id="PTHR34220">
    <property type="entry name" value="SENSOR HISTIDINE KINASE YPDA"/>
    <property type="match status" value="1"/>
</dbReference>
<dbReference type="RefSeq" id="WP_006783286.1">
    <property type="nucleotide sequence ID" value="NZ_ADMN01000008.1"/>
</dbReference>
<dbReference type="Pfam" id="PF06580">
    <property type="entry name" value="His_kinase"/>
    <property type="match status" value="1"/>
</dbReference>
<keyword evidence="8" id="KW-1185">Reference proteome</keyword>
<proteinExistence type="predicted"/>
<gene>
    <name evidence="7" type="ORF">CUW_2032</name>
</gene>
<reference evidence="7 8" key="1">
    <citation type="journal article" date="2011" name="J. Bacteriol.">
        <title>Draft Genome Sequence of Turicibacter sanguinis PC909, Isolated from Human Feces.</title>
        <authorList>
            <person name="Cuiv P.O."/>
            <person name="Klaassens E.S."/>
            <person name="Durkin A.S."/>
            <person name="Harkins D.M."/>
            <person name="Foster L."/>
            <person name="McCorrison J."/>
            <person name="Torralba M."/>
            <person name="Nelson K.E."/>
            <person name="Morrison M."/>
        </authorList>
    </citation>
    <scope>NUCLEOTIDE SEQUENCE [LARGE SCALE GENOMIC DNA]</scope>
    <source>
        <strain evidence="7 8">PC909</strain>
    </source>
</reference>
<dbReference type="InterPro" id="IPR003594">
    <property type="entry name" value="HATPase_dom"/>
</dbReference>
<dbReference type="InterPro" id="IPR050640">
    <property type="entry name" value="Bact_2-comp_sensor_kinase"/>
</dbReference>
<evidence type="ECO:0000256" key="5">
    <source>
        <dbReference type="SAM" id="Phobius"/>
    </source>
</evidence>
<feature type="transmembrane region" description="Helical" evidence="5">
    <location>
        <begin position="298"/>
        <end position="322"/>
    </location>
</feature>
<evidence type="ECO:0000256" key="3">
    <source>
        <dbReference type="ARBA" id="ARBA00022679"/>
    </source>
</evidence>
<keyword evidence="5" id="KW-0812">Transmembrane</keyword>
<keyword evidence="2" id="KW-0597">Phosphoprotein</keyword>
<keyword evidence="5" id="KW-1133">Transmembrane helix</keyword>
<dbReference type="Proteomes" id="UP000002938">
    <property type="component" value="Unassembled WGS sequence"/>
</dbReference>
<dbReference type="PROSITE" id="PS50885">
    <property type="entry name" value="HAMP"/>
    <property type="match status" value="1"/>
</dbReference>
<evidence type="ECO:0000256" key="2">
    <source>
        <dbReference type="ARBA" id="ARBA00022553"/>
    </source>
</evidence>
<dbReference type="Pfam" id="PF02518">
    <property type="entry name" value="HATPase_c"/>
    <property type="match status" value="1"/>
</dbReference>
<dbReference type="Gene3D" id="6.10.340.10">
    <property type="match status" value="1"/>
</dbReference>
<dbReference type="EMBL" id="ADMN01000008">
    <property type="protein sequence ID" value="EFF65156.1"/>
    <property type="molecule type" value="Genomic_DNA"/>
</dbReference>
<feature type="domain" description="HAMP" evidence="6">
    <location>
        <begin position="319"/>
        <end position="372"/>
    </location>
</feature>
<dbReference type="InterPro" id="IPR010559">
    <property type="entry name" value="Sig_transdc_His_kin_internal"/>
</dbReference>
<comment type="caution">
    <text evidence="7">The sequence shown here is derived from an EMBL/GenBank/DDBJ whole genome shotgun (WGS) entry which is preliminary data.</text>
</comment>
<organism evidence="7 8">
    <name type="scientific">Turicibacter sanguinis PC909</name>
    <dbReference type="NCBI Taxonomy" id="702450"/>
    <lineage>
        <taxon>Bacteria</taxon>
        <taxon>Bacillati</taxon>
        <taxon>Bacillota</taxon>
        <taxon>Erysipelotrichia</taxon>
        <taxon>Erysipelotrichales</taxon>
        <taxon>Turicibacteraceae</taxon>
        <taxon>Turicibacter</taxon>
    </lineage>
</organism>
<dbReference type="SUPFAM" id="SSF55874">
    <property type="entry name" value="ATPase domain of HSP90 chaperone/DNA topoisomerase II/histidine kinase"/>
    <property type="match status" value="1"/>
</dbReference>
<dbReference type="InterPro" id="IPR003660">
    <property type="entry name" value="HAMP_dom"/>
</dbReference>
<protein>
    <submittedName>
        <fullName evidence="7">HAMP domain protein</fullName>
    </submittedName>
</protein>
<accession>A0ABP2I8U1</accession>
<evidence type="ECO:0000256" key="1">
    <source>
        <dbReference type="ARBA" id="ARBA00004370"/>
    </source>
</evidence>
<keyword evidence="5" id="KW-0472">Membrane</keyword>
<keyword evidence="3" id="KW-0808">Transferase</keyword>
<evidence type="ECO:0000256" key="4">
    <source>
        <dbReference type="ARBA" id="ARBA00022777"/>
    </source>
</evidence>
<feature type="transmembrane region" description="Helical" evidence="5">
    <location>
        <begin position="7"/>
        <end position="34"/>
    </location>
</feature>
<evidence type="ECO:0000313" key="8">
    <source>
        <dbReference type="Proteomes" id="UP000002938"/>
    </source>
</evidence>
<evidence type="ECO:0000313" key="7">
    <source>
        <dbReference type="EMBL" id="EFF65156.1"/>
    </source>
</evidence>
<sequence>MKKHNTIFLRILCIMLPAIFVSLITIGFSCLFISKHVLLDEVISIAKRNFTQAQKGLLDYNSKIAIAISKISSSNEFKNYILASEPSTLESFNLVTDIGHFRDDYEEYITPESSYYIVSSALGNEGRYYTSNPSKWDTIPNHFFEKYLMKDGKVINQIVYHSQKGLFEESSPYLNNIMVTKPLYNPKDQLIGYIVVIVDEAYVASTYEDYVTDGMTISLITQGGVVLSSSDKSQLYLNKLELFETIDEIDETETSPIKVLKTVDKTIIGLYLPFYDAYLIGEIYPEIVFSSLEYLRDYIILIIFITLILTGIFVFIFSRYITNPLRHLAKHMTFTETHDFKSYILDNKGSEEIQLITEAYNTMLDNINKHVTNLISEQEQRRKAELTALQMQINPHFLYNTLSSIKYLAKQQRIDEVDETIHSLISILQNVIGTADEMTTVRDEIKNLGYFVYINQVRYGDGIKVNYQISEDCKEFMIPKLIIQPFIENSFFHGFAGLDSGTITVYINQYNGVLNIEIIDNGIGMECSDTVMGRKKYHFTGIGINNVDERIKLLYGDDFGIKIQSEVGIGTSILINLPSIQKNETTN</sequence>
<evidence type="ECO:0000259" key="6">
    <source>
        <dbReference type="PROSITE" id="PS50885"/>
    </source>
</evidence>
<comment type="subcellular location">
    <subcellularLocation>
        <location evidence="1">Membrane</location>
    </subcellularLocation>
</comment>
<dbReference type="SUPFAM" id="SSF158472">
    <property type="entry name" value="HAMP domain-like"/>
    <property type="match status" value="1"/>
</dbReference>
<dbReference type="PANTHER" id="PTHR34220:SF7">
    <property type="entry name" value="SENSOR HISTIDINE KINASE YPDA"/>
    <property type="match status" value="1"/>
</dbReference>
<keyword evidence="4" id="KW-0418">Kinase</keyword>